<dbReference type="AlphaFoldDB" id="A0A101I2D3"/>
<dbReference type="InterPro" id="IPR001940">
    <property type="entry name" value="Peptidase_S1C"/>
</dbReference>
<proteinExistence type="predicted"/>
<keyword evidence="1 4" id="KW-0645">Protease</keyword>
<dbReference type="Pfam" id="PF13365">
    <property type="entry name" value="Trypsin_2"/>
    <property type="match status" value="1"/>
</dbReference>
<dbReference type="EMBL" id="LGGX01000004">
    <property type="protein sequence ID" value="KUK87468.1"/>
    <property type="molecule type" value="Genomic_DNA"/>
</dbReference>
<accession>A0A101I2D3</accession>
<dbReference type="GO" id="GO:0004252">
    <property type="term" value="F:serine-type endopeptidase activity"/>
    <property type="evidence" value="ECO:0007669"/>
    <property type="project" value="InterPro"/>
</dbReference>
<protein>
    <submittedName>
        <fullName evidence="4">Periplasmic serine protease</fullName>
    </submittedName>
</protein>
<dbReference type="PANTHER" id="PTHR43343:SF3">
    <property type="entry name" value="PROTEASE DO-LIKE 8, CHLOROPLASTIC"/>
    <property type="match status" value="1"/>
</dbReference>
<evidence type="ECO:0000259" key="3">
    <source>
        <dbReference type="Pfam" id="PF12773"/>
    </source>
</evidence>
<dbReference type="GO" id="GO:0006508">
    <property type="term" value="P:proteolysis"/>
    <property type="evidence" value="ECO:0007669"/>
    <property type="project" value="UniProtKB-KW"/>
</dbReference>
<dbReference type="PRINTS" id="PR00834">
    <property type="entry name" value="PROTEASES2C"/>
</dbReference>
<evidence type="ECO:0000313" key="5">
    <source>
        <dbReference type="Proteomes" id="UP000053467"/>
    </source>
</evidence>
<dbReference type="InterPro" id="IPR025874">
    <property type="entry name" value="DZR"/>
</dbReference>
<dbReference type="InterPro" id="IPR009003">
    <property type="entry name" value="Peptidase_S1_PA"/>
</dbReference>
<dbReference type="PANTHER" id="PTHR43343">
    <property type="entry name" value="PEPTIDASE S12"/>
    <property type="match status" value="1"/>
</dbReference>
<comment type="caution">
    <text evidence="4">The sequence shown here is derived from an EMBL/GenBank/DDBJ whole genome shotgun (WGS) entry which is preliminary data.</text>
</comment>
<sequence length="257" mass="28267">MKSATISKIIKKIKESIVVVKTDKNIGTGFIADKIGIVITNAHVVEDSTECEIQMFDNTSYSAKVIESNFDMDIAFIKIISNRVFKKASILKRKDYNVGDEVLAYGNPLGFENTVTKGIISALDREIGGIKYIQTDVPINPGNSGGPLIDNRGRIIGINTLKIADASGIGFAIPIIDILPLINLTIKKYKLAPDSVYCNVCGFRNDSNSLWCEKCGAKLLENVEKVKKKYKKCSECGEKNPADAKWCKKCGHNLDLE</sequence>
<reference evidence="5" key="1">
    <citation type="journal article" date="2015" name="MBio">
        <title>Genome-Resolved Metagenomic Analysis Reveals Roles for Candidate Phyla and Other Microbial Community Members in Biogeochemical Transformations in Oil Reservoirs.</title>
        <authorList>
            <person name="Hu P."/>
            <person name="Tom L."/>
            <person name="Singh A."/>
            <person name="Thomas B.C."/>
            <person name="Baker B.J."/>
            <person name="Piceno Y.M."/>
            <person name="Andersen G.L."/>
            <person name="Banfield J.F."/>
        </authorList>
    </citation>
    <scope>NUCLEOTIDE SEQUENCE [LARGE SCALE GENOMIC DNA]</scope>
</reference>
<organism evidence="4 5">
    <name type="scientific">candidate division TA06 bacterium 34_109</name>
    <dbReference type="NCBI Taxonomy" id="1635277"/>
    <lineage>
        <taxon>Bacteria</taxon>
        <taxon>Bacteria division TA06</taxon>
    </lineage>
</organism>
<dbReference type="SUPFAM" id="SSF50494">
    <property type="entry name" value="Trypsin-like serine proteases"/>
    <property type="match status" value="1"/>
</dbReference>
<evidence type="ECO:0000256" key="2">
    <source>
        <dbReference type="ARBA" id="ARBA00022801"/>
    </source>
</evidence>
<feature type="domain" description="DZANK-type" evidence="3">
    <location>
        <begin position="198"/>
        <end position="251"/>
    </location>
</feature>
<dbReference type="Gene3D" id="2.40.10.120">
    <property type="match status" value="1"/>
</dbReference>
<evidence type="ECO:0000256" key="1">
    <source>
        <dbReference type="ARBA" id="ARBA00022670"/>
    </source>
</evidence>
<dbReference type="Pfam" id="PF12773">
    <property type="entry name" value="DZR"/>
    <property type="match status" value="1"/>
</dbReference>
<dbReference type="Proteomes" id="UP000053467">
    <property type="component" value="Unassembled WGS sequence"/>
</dbReference>
<keyword evidence="2" id="KW-0378">Hydrolase</keyword>
<dbReference type="InterPro" id="IPR051201">
    <property type="entry name" value="Chloro_Bact_Ser_Proteases"/>
</dbReference>
<gene>
    <name evidence="4" type="ORF">XE03_0635</name>
</gene>
<evidence type="ECO:0000313" key="4">
    <source>
        <dbReference type="EMBL" id="KUK87468.1"/>
    </source>
</evidence>
<name>A0A101I2D3_UNCT6</name>